<proteinExistence type="predicted"/>
<feature type="region of interest" description="Disordered" evidence="1">
    <location>
        <begin position="110"/>
        <end position="132"/>
    </location>
</feature>
<feature type="compositionally biased region" description="Polar residues" evidence="1">
    <location>
        <begin position="114"/>
        <end position="126"/>
    </location>
</feature>
<dbReference type="CDD" id="cd00109">
    <property type="entry name" value="Kunitz-type"/>
    <property type="match status" value="1"/>
</dbReference>
<dbReference type="EMBL" id="JAKROA010000005">
    <property type="protein sequence ID" value="KAL5106896.1"/>
    <property type="molecule type" value="Genomic_DNA"/>
</dbReference>
<keyword evidence="6" id="KW-1185">Reference proteome</keyword>
<dbReference type="EMBL" id="JAKROA010000005">
    <property type="protein sequence ID" value="KAL5107010.1"/>
    <property type="molecule type" value="Genomic_DNA"/>
</dbReference>
<dbReference type="Pfam" id="PF00014">
    <property type="entry name" value="Kunitz_BPTI"/>
    <property type="match status" value="1"/>
</dbReference>
<feature type="domain" description="BPTI/Kunitz inhibitor" evidence="3">
    <location>
        <begin position="35"/>
        <end position="74"/>
    </location>
</feature>
<reference evidence="4" key="2">
    <citation type="submission" date="2024-12" db="EMBL/GenBank/DDBJ databases">
        <authorList>
            <person name="Estrada K."/>
            <person name="Bobes R.J."/>
            <person name="Sanchez-Flores A."/>
            <person name="Laclette J.P."/>
        </authorList>
    </citation>
    <scope>NUCLEOTIDE SEQUENCE</scope>
    <source>
        <strain evidence="4">WFUcys</strain>
        <tissue evidence="4">Peritoneal cavity of infected mice</tissue>
    </source>
</reference>
<gene>
    <name evidence="4" type="ORF">TcWFU_005990</name>
    <name evidence="5" type="ORF">TcWFU_007688</name>
</gene>
<dbReference type="PROSITE" id="PS50279">
    <property type="entry name" value="BPTI_KUNITZ_2"/>
    <property type="match status" value="1"/>
</dbReference>
<dbReference type="SUPFAM" id="SSF57362">
    <property type="entry name" value="BPTI-like"/>
    <property type="match status" value="1"/>
</dbReference>
<dbReference type="Gene3D" id="4.10.410.10">
    <property type="entry name" value="Pancreatic trypsin inhibitor Kunitz domain"/>
    <property type="match status" value="1"/>
</dbReference>
<feature type="chain" id="PRO_5045031957" description="BPTI/Kunitz inhibitor domain-containing protein" evidence="2">
    <location>
        <begin position="31"/>
        <end position="148"/>
    </location>
</feature>
<evidence type="ECO:0000313" key="4">
    <source>
        <dbReference type="EMBL" id="KAL5106896.1"/>
    </source>
</evidence>
<name>A0ABR4QBG2_9CEST</name>
<feature type="signal peptide" evidence="2">
    <location>
        <begin position="1"/>
        <end position="30"/>
    </location>
</feature>
<evidence type="ECO:0000256" key="1">
    <source>
        <dbReference type="SAM" id="MobiDB-lite"/>
    </source>
</evidence>
<evidence type="ECO:0000256" key="2">
    <source>
        <dbReference type="SAM" id="SignalP"/>
    </source>
</evidence>
<evidence type="ECO:0000313" key="5">
    <source>
        <dbReference type="EMBL" id="KAL5107010.1"/>
    </source>
</evidence>
<sequence>MRWRLHHHTAMARIALTFLMVLCAICFSQGKVDVCKLPMNAGICNFAYKVWAFNATANRCVSFYYTGCGDLQHYYHASRIEHRVSGVGRRASGIKHWTLDIWQQATGDRRQAQAARQPTTTPSQSPHHGGMLGGTLIRAHGVGGEGVT</sequence>
<accession>A0ABR4QBG2</accession>
<dbReference type="Proteomes" id="UP001651158">
    <property type="component" value="Unassembled WGS sequence"/>
</dbReference>
<evidence type="ECO:0000313" key="6">
    <source>
        <dbReference type="Proteomes" id="UP001651158"/>
    </source>
</evidence>
<protein>
    <recommendedName>
        <fullName evidence="3">BPTI/Kunitz inhibitor domain-containing protein</fullName>
    </recommendedName>
</protein>
<comment type="caution">
    <text evidence="4">The sequence shown here is derived from an EMBL/GenBank/DDBJ whole genome shotgun (WGS) entry which is preliminary data.</text>
</comment>
<evidence type="ECO:0000259" key="3">
    <source>
        <dbReference type="PROSITE" id="PS50279"/>
    </source>
</evidence>
<dbReference type="InterPro" id="IPR036880">
    <property type="entry name" value="Kunitz_BPTI_sf"/>
</dbReference>
<keyword evidence="2" id="KW-0732">Signal</keyword>
<dbReference type="SMART" id="SM00131">
    <property type="entry name" value="KU"/>
    <property type="match status" value="1"/>
</dbReference>
<reference evidence="4 6" key="1">
    <citation type="journal article" date="2022" name="Front. Cell. Infect. Microbiol.">
        <title>The Genomes of Two Strains of Taenia crassiceps the Animal Model for the Study of Human Cysticercosis.</title>
        <authorList>
            <person name="Bobes R.J."/>
            <person name="Estrada K."/>
            <person name="Rios-Valencia D.G."/>
            <person name="Calderon-Gallegos A."/>
            <person name="de la Torre P."/>
            <person name="Carrero J.C."/>
            <person name="Sanchez-Flores A."/>
            <person name="Laclette J.P."/>
        </authorList>
    </citation>
    <scope>NUCLEOTIDE SEQUENCE [LARGE SCALE GENOMIC DNA]</scope>
    <source>
        <strain evidence="4">WFUcys</strain>
    </source>
</reference>
<dbReference type="InterPro" id="IPR002223">
    <property type="entry name" value="Kunitz_BPTI"/>
</dbReference>
<organism evidence="4 6">
    <name type="scientific">Taenia crassiceps</name>
    <dbReference type="NCBI Taxonomy" id="6207"/>
    <lineage>
        <taxon>Eukaryota</taxon>
        <taxon>Metazoa</taxon>
        <taxon>Spiralia</taxon>
        <taxon>Lophotrochozoa</taxon>
        <taxon>Platyhelminthes</taxon>
        <taxon>Cestoda</taxon>
        <taxon>Eucestoda</taxon>
        <taxon>Cyclophyllidea</taxon>
        <taxon>Taeniidae</taxon>
        <taxon>Taenia</taxon>
    </lineage>
</organism>